<dbReference type="Proteomes" id="UP000006327">
    <property type="component" value="Unassembled WGS sequence"/>
</dbReference>
<evidence type="ECO:0000313" key="2">
    <source>
        <dbReference type="Proteomes" id="UP000006327"/>
    </source>
</evidence>
<dbReference type="OrthoDB" id="6313889at2"/>
<dbReference type="AlphaFoldDB" id="K6Y945"/>
<organism evidence="1 2">
    <name type="scientific">Paraglaciecola arctica BSs20135</name>
    <dbReference type="NCBI Taxonomy" id="493475"/>
    <lineage>
        <taxon>Bacteria</taxon>
        <taxon>Pseudomonadati</taxon>
        <taxon>Pseudomonadota</taxon>
        <taxon>Gammaproteobacteria</taxon>
        <taxon>Alteromonadales</taxon>
        <taxon>Alteromonadaceae</taxon>
        <taxon>Paraglaciecola</taxon>
    </lineage>
</organism>
<keyword evidence="2" id="KW-1185">Reference proteome</keyword>
<name>K6Y945_9ALTE</name>
<dbReference type="RefSeq" id="WP_007622419.1">
    <property type="nucleotide sequence ID" value="NZ_BAEO01000054.1"/>
</dbReference>
<accession>K6Y945</accession>
<gene>
    <name evidence="1" type="ORF">GARC_3517</name>
</gene>
<evidence type="ECO:0000313" key="1">
    <source>
        <dbReference type="EMBL" id="GAC20471.1"/>
    </source>
</evidence>
<dbReference type="EMBL" id="BAEO01000054">
    <property type="protein sequence ID" value="GAC20471.1"/>
    <property type="molecule type" value="Genomic_DNA"/>
</dbReference>
<reference evidence="1 2" key="1">
    <citation type="journal article" date="2017" name="Antonie Van Leeuwenhoek">
        <title>Rhizobium rhizosphaerae sp. nov., a novel species isolated from rice rhizosphere.</title>
        <authorList>
            <person name="Zhao J.J."/>
            <person name="Zhang J."/>
            <person name="Zhang R.J."/>
            <person name="Zhang C.W."/>
            <person name="Yin H.Q."/>
            <person name="Zhang X.X."/>
        </authorList>
    </citation>
    <scope>NUCLEOTIDE SEQUENCE [LARGE SCALE GENOMIC DNA]</scope>
    <source>
        <strain evidence="1 2">BSs20135</strain>
    </source>
</reference>
<protein>
    <submittedName>
        <fullName evidence="1">Uncharacterized protein</fullName>
    </submittedName>
</protein>
<dbReference type="STRING" id="493475.GARC_3517"/>
<dbReference type="eggNOG" id="COG0790">
    <property type="taxonomic scope" value="Bacteria"/>
</dbReference>
<sequence length="374" mass="42862">MTLFTKWGIALACVLIPAWLMVAHFTKDPGATPEDLPFSNQVSNQLPIKVAEQQLAHGIALWRNKKYHQAEQEFSTLAAENLNEELQSLIRLYQYHATAFNKNHNADFMPQLSSLPNNCKQKILFVTPDIESLPQAEYFRARFAQDPRLSSLAICIYDVTWFDPVDLSCKENWQQSGRLGCQLTSLAEKLKNLPFTHLVMFANKGKANVHNGIMFLDRKDTYDVFIHELAHFSGFIDEYPLTKELAKRVCAGVDAPNMVFKQAEQSKVDRHYWQSIGLQNSTDLYAARTCNNHTSQAYKASKQLTFMEYHDTAFIPASYLSAWQKQLQTTPNQPSAHINFAQLYEQSNNLSESQFWRAKYQQYITTSANRVSNL</sequence>
<comment type="caution">
    <text evidence="1">The sequence shown here is derived from an EMBL/GenBank/DDBJ whole genome shotgun (WGS) entry which is preliminary data.</text>
</comment>
<proteinExistence type="predicted"/>